<dbReference type="AlphaFoldDB" id="A0A660LFR6"/>
<gene>
    <name evidence="4" type="ORF">C8N24_3286</name>
</gene>
<dbReference type="InterPro" id="IPR036291">
    <property type="entry name" value="NAD(P)-bd_dom_sf"/>
</dbReference>
<sequence>MQAVTYTPSVARYVAQRAKLPGSGSLALSEVRPPRVPGPGWVPVRPKLTGICGSDLALVTGKASLHLATLTSTPFVPGHEIVGEIGAGPRRGERVVVQPALGCTVRGVTPPCTECAQGLPALCRNVIDGNLSAGLQTGFCRETGGGWSEGLVAHESQLHTVPDDLSDEDAVLVEPLACALHAARQADVQPGETICIIGAGTIGLLTLAAVREAAPSATIIVVAKHAGQQTAARRFGADDVLTPENLYIDAARITHSRRLVGHLNRELLLGGFDRVLDCVGTGTSIEQAITITRPRGRVVLVGMPGELKVDLAAAWLRELELRGAYGYEHDFPAALNFARTLKPGRLIDRGWPLRSFQKALETAPKSARAGRVKTVFEIAA</sequence>
<organism evidence="4 5">
    <name type="scientific">Solirubrobacter pauli</name>
    <dbReference type="NCBI Taxonomy" id="166793"/>
    <lineage>
        <taxon>Bacteria</taxon>
        <taxon>Bacillati</taxon>
        <taxon>Actinomycetota</taxon>
        <taxon>Thermoleophilia</taxon>
        <taxon>Solirubrobacterales</taxon>
        <taxon>Solirubrobacteraceae</taxon>
        <taxon>Solirubrobacter</taxon>
    </lineage>
</organism>
<dbReference type="SUPFAM" id="SSF51735">
    <property type="entry name" value="NAD(P)-binding Rossmann-fold domains"/>
    <property type="match status" value="1"/>
</dbReference>
<accession>A0A660LFR6</accession>
<feature type="domain" description="Alcohol dehydrogenase-like N-terminal" evidence="3">
    <location>
        <begin position="38"/>
        <end position="163"/>
    </location>
</feature>
<dbReference type="Pfam" id="PF00107">
    <property type="entry name" value="ADH_zinc_N"/>
    <property type="match status" value="1"/>
</dbReference>
<dbReference type="InterPro" id="IPR013154">
    <property type="entry name" value="ADH-like_N"/>
</dbReference>
<evidence type="ECO:0000313" key="5">
    <source>
        <dbReference type="Proteomes" id="UP000278962"/>
    </source>
</evidence>
<feature type="domain" description="Alcohol dehydrogenase-like C-terminal" evidence="2">
    <location>
        <begin position="202"/>
        <end position="338"/>
    </location>
</feature>
<protein>
    <submittedName>
        <fullName evidence="4">Threonine dehydrogenase-like Zn-dependent dehydrogenase</fullName>
    </submittedName>
</protein>
<evidence type="ECO:0000259" key="2">
    <source>
        <dbReference type="Pfam" id="PF00107"/>
    </source>
</evidence>
<keyword evidence="5" id="KW-1185">Reference proteome</keyword>
<dbReference type="Proteomes" id="UP000278962">
    <property type="component" value="Unassembled WGS sequence"/>
</dbReference>
<dbReference type="InterPro" id="IPR050129">
    <property type="entry name" value="Zn_alcohol_dh"/>
</dbReference>
<dbReference type="PANTHER" id="PTHR43401:SF2">
    <property type="entry name" value="L-THREONINE 3-DEHYDROGENASE"/>
    <property type="match status" value="1"/>
</dbReference>
<evidence type="ECO:0000259" key="3">
    <source>
        <dbReference type="Pfam" id="PF08240"/>
    </source>
</evidence>
<dbReference type="PANTHER" id="PTHR43401">
    <property type="entry name" value="L-THREONINE 3-DEHYDROGENASE"/>
    <property type="match status" value="1"/>
</dbReference>
<dbReference type="SUPFAM" id="SSF50129">
    <property type="entry name" value="GroES-like"/>
    <property type="match status" value="1"/>
</dbReference>
<dbReference type="OrthoDB" id="241504at2"/>
<comment type="caution">
    <text evidence="4">The sequence shown here is derived from an EMBL/GenBank/DDBJ whole genome shotgun (WGS) entry which is preliminary data.</text>
</comment>
<dbReference type="GO" id="GO:0016491">
    <property type="term" value="F:oxidoreductase activity"/>
    <property type="evidence" value="ECO:0007669"/>
    <property type="project" value="UniProtKB-KW"/>
</dbReference>
<name>A0A660LFR6_9ACTN</name>
<dbReference type="EMBL" id="RBIL01000001">
    <property type="protein sequence ID" value="RKQ93419.1"/>
    <property type="molecule type" value="Genomic_DNA"/>
</dbReference>
<dbReference type="Gene3D" id="3.90.180.10">
    <property type="entry name" value="Medium-chain alcohol dehydrogenases, catalytic domain"/>
    <property type="match status" value="1"/>
</dbReference>
<evidence type="ECO:0000313" key="4">
    <source>
        <dbReference type="EMBL" id="RKQ93419.1"/>
    </source>
</evidence>
<reference evidence="4 5" key="1">
    <citation type="submission" date="2018-10" db="EMBL/GenBank/DDBJ databases">
        <title>Genomic Encyclopedia of Archaeal and Bacterial Type Strains, Phase II (KMG-II): from individual species to whole genera.</title>
        <authorList>
            <person name="Goeker M."/>
        </authorList>
    </citation>
    <scope>NUCLEOTIDE SEQUENCE [LARGE SCALE GENOMIC DNA]</scope>
    <source>
        <strain evidence="4 5">DSM 14954</strain>
    </source>
</reference>
<evidence type="ECO:0000256" key="1">
    <source>
        <dbReference type="ARBA" id="ARBA00023002"/>
    </source>
</evidence>
<dbReference type="Gene3D" id="3.40.50.720">
    <property type="entry name" value="NAD(P)-binding Rossmann-like Domain"/>
    <property type="match status" value="1"/>
</dbReference>
<dbReference type="Pfam" id="PF08240">
    <property type="entry name" value="ADH_N"/>
    <property type="match status" value="1"/>
</dbReference>
<dbReference type="RefSeq" id="WP_121251531.1">
    <property type="nucleotide sequence ID" value="NZ_RBIL01000001.1"/>
</dbReference>
<keyword evidence="1" id="KW-0560">Oxidoreductase</keyword>
<dbReference type="InterPro" id="IPR013149">
    <property type="entry name" value="ADH-like_C"/>
</dbReference>
<proteinExistence type="predicted"/>
<dbReference type="InterPro" id="IPR011032">
    <property type="entry name" value="GroES-like_sf"/>
</dbReference>